<dbReference type="OrthoDB" id="6462171at2"/>
<dbReference type="UniPathway" id="UPA00556"/>
<evidence type="ECO:0000259" key="6">
    <source>
        <dbReference type="PROSITE" id="PS50075"/>
    </source>
</evidence>
<dbReference type="GO" id="GO:0071555">
    <property type="term" value="P:cell wall organization"/>
    <property type="evidence" value="ECO:0007669"/>
    <property type="project" value="UniProtKB-KW"/>
</dbReference>
<evidence type="ECO:0000256" key="5">
    <source>
        <dbReference type="HAMAP-Rule" id="MF_00565"/>
    </source>
</evidence>
<feature type="domain" description="Carrier" evidence="6">
    <location>
        <begin position="1"/>
        <end position="79"/>
    </location>
</feature>
<evidence type="ECO:0000313" key="8">
    <source>
        <dbReference type="Proteomes" id="UP000028700"/>
    </source>
</evidence>
<dbReference type="GO" id="GO:0070395">
    <property type="term" value="P:lipoteichoic acid biosynthetic process"/>
    <property type="evidence" value="ECO:0007669"/>
    <property type="project" value="UniProtKB-UniRule"/>
</dbReference>
<sequence length="80" mass="8939">MTEAIQQTVLAILQDLTGEDLSERMDEDIFETALLDSMDTVQMVLALEEQLGVDIPVSEFERDQWATVTKIVAQVQALQA</sequence>
<comment type="subcellular location">
    <subcellularLocation>
        <location evidence="5">Cytoplasm</location>
    </subcellularLocation>
</comment>
<comment type="similarity">
    <text evidence="5">Belongs to the DltC family.</text>
</comment>
<dbReference type="EMBL" id="BBJM01000036">
    <property type="protein sequence ID" value="GAK48532.1"/>
    <property type="molecule type" value="Genomic_DNA"/>
</dbReference>
<dbReference type="SUPFAM" id="SSF47336">
    <property type="entry name" value="ACP-like"/>
    <property type="match status" value="1"/>
</dbReference>
<keyword evidence="2 5" id="KW-0963">Cytoplasm</keyword>
<dbReference type="NCBIfam" id="NF003464">
    <property type="entry name" value="PRK05087.1"/>
    <property type="match status" value="1"/>
</dbReference>
<dbReference type="InterPro" id="IPR036736">
    <property type="entry name" value="ACP-like_sf"/>
</dbReference>
<comment type="caution">
    <text evidence="7">The sequence shown here is derived from an EMBL/GenBank/DDBJ whole genome shotgun (WGS) entry which is preliminary data.</text>
</comment>
<protein>
    <recommendedName>
        <fullName evidence="5">D-alanyl carrier protein</fullName>
        <shortName evidence="5">DCP</shortName>
    </recommendedName>
    <alternativeName>
        <fullName evidence="5">D-alanine--poly(phosphoribitol) ligase subunit 2</fullName>
    </alternativeName>
</protein>
<name>A0A081BKG4_9LACO</name>
<keyword evidence="7" id="KW-0436">Ligase</keyword>
<evidence type="ECO:0000313" key="7">
    <source>
        <dbReference type="EMBL" id="GAK48532.1"/>
    </source>
</evidence>
<evidence type="ECO:0000256" key="2">
    <source>
        <dbReference type="ARBA" id="ARBA00022490"/>
    </source>
</evidence>
<evidence type="ECO:0000256" key="4">
    <source>
        <dbReference type="ARBA" id="ARBA00023316"/>
    </source>
</evidence>
<dbReference type="eggNOG" id="COG0236">
    <property type="taxonomic scope" value="Bacteria"/>
</dbReference>
<proteinExistence type="inferred from homology"/>
<keyword evidence="8" id="KW-1185">Reference proteome</keyword>
<dbReference type="Pfam" id="PF00550">
    <property type="entry name" value="PP-binding"/>
    <property type="match status" value="1"/>
</dbReference>
<dbReference type="Gene3D" id="1.10.1200.10">
    <property type="entry name" value="ACP-like"/>
    <property type="match status" value="1"/>
</dbReference>
<dbReference type="GO" id="GO:0016874">
    <property type="term" value="F:ligase activity"/>
    <property type="evidence" value="ECO:0007669"/>
    <property type="project" value="UniProtKB-KW"/>
</dbReference>
<dbReference type="RefSeq" id="WP_034529246.1">
    <property type="nucleotide sequence ID" value="NZ_BBAZ01000069.1"/>
</dbReference>
<dbReference type="Proteomes" id="UP000028700">
    <property type="component" value="Unassembled WGS sequence"/>
</dbReference>
<dbReference type="HAMAP" id="MF_00565">
    <property type="entry name" value="DltC"/>
    <property type="match status" value="1"/>
</dbReference>
<dbReference type="GO" id="GO:0005737">
    <property type="term" value="C:cytoplasm"/>
    <property type="evidence" value="ECO:0007669"/>
    <property type="project" value="UniProtKB-SubCell"/>
</dbReference>
<dbReference type="InterPro" id="IPR003230">
    <property type="entry name" value="DltC"/>
</dbReference>
<comment type="PTM">
    <text evidence="5">4'-phosphopantetheine is transferred from CoA to a specific serine of apo-DCP.</text>
</comment>
<dbReference type="NCBIfam" id="TIGR01688">
    <property type="entry name" value="dltC"/>
    <property type="match status" value="1"/>
</dbReference>
<gene>
    <name evidence="5 7" type="primary">dltC</name>
    <name evidence="7" type="ORF">LOSG293_360040</name>
</gene>
<feature type="modified residue" description="O-(pantetheine 4'-phosphoryl)serine" evidence="5">
    <location>
        <position position="37"/>
    </location>
</feature>
<dbReference type="InterPro" id="IPR009081">
    <property type="entry name" value="PP-bd_ACP"/>
</dbReference>
<dbReference type="STRING" id="1291743.LOSG293_360040"/>
<dbReference type="PROSITE" id="PS50075">
    <property type="entry name" value="CARRIER"/>
    <property type="match status" value="1"/>
</dbReference>
<organism evidence="7 8">
    <name type="scientific">Secundilactobacillus oryzae JCM 18671</name>
    <dbReference type="NCBI Taxonomy" id="1291743"/>
    <lineage>
        <taxon>Bacteria</taxon>
        <taxon>Bacillati</taxon>
        <taxon>Bacillota</taxon>
        <taxon>Bacilli</taxon>
        <taxon>Lactobacillales</taxon>
        <taxon>Lactobacillaceae</taxon>
        <taxon>Secundilactobacillus</taxon>
    </lineage>
</organism>
<accession>A0A081BKG4</accession>
<dbReference type="AlphaFoldDB" id="A0A081BKG4"/>
<evidence type="ECO:0000256" key="1">
    <source>
        <dbReference type="ARBA" id="ARBA00022450"/>
    </source>
</evidence>
<evidence type="ECO:0000256" key="3">
    <source>
        <dbReference type="ARBA" id="ARBA00022553"/>
    </source>
</evidence>
<dbReference type="GO" id="GO:0036370">
    <property type="term" value="F:D-alanyl carrier activity"/>
    <property type="evidence" value="ECO:0007669"/>
    <property type="project" value="UniProtKB-UniRule"/>
</dbReference>
<keyword evidence="4 5" id="KW-0961">Cell wall biogenesis/degradation</keyword>
<comment type="pathway">
    <text evidence="5">Cell wall biogenesis; lipoteichoic acid biosynthesis.</text>
</comment>
<comment type="function">
    <text evidence="5">Carrier protein involved in the D-alanylation of lipoteichoic acid (LTA). The loading of thioester-linked D-alanine onto DltC is catalyzed by D-alanine--D-alanyl carrier protein ligase DltA. The DltC-carried D-alanyl group is further transferred to cell membrane phosphatidylglycerol (PG) by forming an ester bond, probably catalyzed by DltD. D-alanylation of LTA plays an important role in modulating the properties of the cell wall in Gram-positive bacteria, influencing the net charge of the cell wall.</text>
</comment>
<reference evidence="7" key="1">
    <citation type="journal article" date="2014" name="Genome Announc.">
        <title>Draft Genome Sequence of Lactobacillus oryzae Strain SG293T.</title>
        <authorList>
            <person name="Tanizawa Y."/>
            <person name="Fujisawa T."/>
            <person name="Mochizuki T."/>
            <person name="Kaminuma E."/>
            <person name="Nakamura Y."/>
            <person name="Tohno M."/>
        </authorList>
    </citation>
    <scope>NUCLEOTIDE SEQUENCE [LARGE SCALE GENOMIC DNA]</scope>
    <source>
        <strain evidence="7">SG293</strain>
    </source>
</reference>
<keyword evidence="3 5" id="KW-0597">Phosphoprotein</keyword>
<keyword evidence="1 5" id="KW-0596">Phosphopantetheine</keyword>